<sequence length="202" mass="22559">MGISLWLVPRASQAEKIKLVMRLRPNSTLSPSSFPDFHPHVTLATSPSLSALRAAIPADLRPIAVRFKRLQFDGNQGKYFMAVYVTVQSAPESALEALREHFRAQLGARAVPPVAHMSLYYIDDADREERPRIAETLRSELRVLESGSGEESRVQLACVDDDAEGEQVPEILDGFDGEEVWVVRCEGPVPTWEILEKIPLPR</sequence>
<dbReference type="STRING" id="1353009.A0A1Y2J4M2"/>
<accession>A0A1Y2J4M2</accession>
<gene>
    <name evidence="1" type="ORF">PYCCODRAFT_1379845</name>
</gene>
<dbReference type="InterPro" id="IPR009097">
    <property type="entry name" value="Cyclic_Pdiesterase"/>
</dbReference>
<dbReference type="AlphaFoldDB" id="A0A1Y2J4M2"/>
<dbReference type="PANTHER" id="PTHR28141">
    <property type="entry name" value="2',3'-CYCLIC-NUCLEOTIDE 3'-PHOSPHODIESTERASE"/>
    <property type="match status" value="1"/>
</dbReference>
<dbReference type="EMBL" id="KZ084086">
    <property type="protein sequence ID" value="OSD08345.1"/>
    <property type="molecule type" value="Genomic_DNA"/>
</dbReference>
<proteinExistence type="predicted"/>
<keyword evidence="2" id="KW-1185">Reference proteome</keyword>
<dbReference type="GO" id="GO:0004113">
    <property type="term" value="F:2',3'-cyclic-nucleotide 3'-phosphodiesterase activity"/>
    <property type="evidence" value="ECO:0007669"/>
    <property type="project" value="TreeGrafter"/>
</dbReference>
<reference evidence="1 2" key="1">
    <citation type="journal article" date="2015" name="Biotechnol. Biofuels">
        <title>Enhanced degradation of softwood versus hardwood by the white-rot fungus Pycnoporus coccineus.</title>
        <authorList>
            <person name="Couturier M."/>
            <person name="Navarro D."/>
            <person name="Chevret D."/>
            <person name="Henrissat B."/>
            <person name="Piumi F."/>
            <person name="Ruiz-Duenas F.J."/>
            <person name="Martinez A.T."/>
            <person name="Grigoriev I.V."/>
            <person name="Riley R."/>
            <person name="Lipzen A."/>
            <person name="Berrin J.G."/>
            <person name="Master E.R."/>
            <person name="Rosso M.N."/>
        </authorList>
    </citation>
    <scope>NUCLEOTIDE SEQUENCE [LARGE SCALE GENOMIC DNA]</scope>
    <source>
        <strain evidence="1 2">BRFM310</strain>
    </source>
</reference>
<dbReference type="PANTHER" id="PTHR28141:SF1">
    <property type="entry name" value="2',3'-CYCLIC-NUCLEOTIDE 3'-PHOSPHODIESTERASE"/>
    <property type="match status" value="1"/>
</dbReference>
<evidence type="ECO:0000313" key="2">
    <source>
        <dbReference type="Proteomes" id="UP000193067"/>
    </source>
</evidence>
<dbReference type="InterPro" id="IPR012386">
    <property type="entry name" value="Cyclic-nucl_3Pdiesterase"/>
</dbReference>
<dbReference type="Proteomes" id="UP000193067">
    <property type="component" value="Unassembled WGS sequence"/>
</dbReference>
<dbReference type="Gene3D" id="3.90.1140.10">
    <property type="entry name" value="Cyclic phosphodiesterase"/>
    <property type="match status" value="1"/>
</dbReference>
<protein>
    <recommendedName>
        <fullName evidence="3">LigT-like protein</fullName>
    </recommendedName>
</protein>
<organism evidence="1 2">
    <name type="scientific">Trametes coccinea (strain BRFM310)</name>
    <name type="common">Pycnoporus coccineus</name>
    <dbReference type="NCBI Taxonomy" id="1353009"/>
    <lineage>
        <taxon>Eukaryota</taxon>
        <taxon>Fungi</taxon>
        <taxon>Dikarya</taxon>
        <taxon>Basidiomycota</taxon>
        <taxon>Agaricomycotina</taxon>
        <taxon>Agaricomycetes</taxon>
        <taxon>Polyporales</taxon>
        <taxon>Polyporaceae</taxon>
        <taxon>Trametes</taxon>
    </lineage>
</organism>
<evidence type="ECO:0000313" key="1">
    <source>
        <dbReference type="EMBL" id="OSD08345.1"/>
    </source>
</evidence>
<name>A0A1Y2J4M2_TRAC3</name>
<dbReference type="GO" id="GO:0009187">
    <property type="term" value="P:cyclic nucleotide metabolic process"/>
    <property type="evidence" value="ECO:0007669"/>
    <property type="project" value="TreeGrafter"/>
</dbReference>
<evidence type="ECO:0008006" key="3">
    <source>
        <dbReference type="Google" id="ProtNLM"/>
    </source>
</evidence>
<dbReference type="Pfam" id="PF07823">
    <property type="entry name" value="CPDase"/>
    <property type="match status" value="1"/>
</dbReference>
<dbReference type="SUPFAM" id="SSF55144">
    <property type="entry name" value="LigT-like"/>
    <property type="match status" value="1"/>
</dbReference>
<dbReference type="OrthoDB" id="514292at2759"/>